<comment type="caution">
    <text evidence="2">The sequence shown here is derived from an EMBL/GenBank/DDBJ whole genome shotgun (WGS) entry which is preliminary data.</text>
</comment>
<evidence type="ECO:0000256" key="1">
    <source>
        <dbReference type="SAM" id="MobiDB-lite"/>
    </source>
</evidence>
<feature type="compositionally biased region" description="Basic and acidic residues" evidence="1">
    <location>
        <begin position="11"/>
        <end position="25"/>
    </location>
</feature>
<keyword evidence="3" id="KW-1185">Reference proteome</keyword>
<feature type="region of interest" description="Disordered" evidence="1">
    <location>
        <begin position="1"/>
        <end position="39"/>
    </location>
</feature>
<dbReference type="AlphaFoldDB" id="A0A7W7AD71"/>
<dbReference type="Proteomes" id="UP000538566">
    <property type="component" value="Unassembled WGS sequence"/>
</dbReference>
<evidence type="ECO:0000313" key="3">
    <source>
        <dbReference type="Proteomes" id="UP000538566"/>
    </source>
</evidence>
<accession>A0A7W7AD71</accession>
<evidence type="ECO:0000313" key="2">
    <source>
        <dbReference type="EMBL" id="MBB4614858.1"/>
    </source>
</evidence>
<dbReference type="EMBL" id="JACHOA010000006">
    <property type="protein sequence ID" value="MBB4614858.1"/>
    <property type="molecule type" value="Genomic_DNA"/>
</dbReference>
<protein>
    <submittedName>
        <fullName evidence="2">Uncharacterized protein</fullName>
    </submittedName>
</protein>
<name>A0A7W7AD71_9SPHN</name>
<gene>
    <name evidence="2" type="ORF">GGR37_003148</name>
</gene>
<proteinExistence type="predicted"/>
<organism evidence="2 3">
    <name type="scientific">Novosphingobium taihuense</name>
    <dbReference type="NCBI Taxonomy" id="260085"/>
    <lineage>
        <taxon>Bacteria</taxon>
        <taxon>Pseudomonadati</taxon>
        <taxon>Pseudomonadota</taxon>
        <taxon>Alphaproteobacteria</taxon>
        <taxon>Sphingomonadales</taxon>
        <taxon>Sphingomonadaceae</taxon>
        <taxon>Novosphingobium</taxon>
    </lineage>
</organism>
<sequence>MRFTGGQADGRCAHESIRTPDEPVGWRRQIASDDSAYEV</sequence>
<reference evidence="2 3" key="1">
    <citation type="submission" date="2020-08" db="EMBL/GenBank/DDBJ databases">
        <title>Genomic Encyclopedia of Type Strains, Phase IV (KMG-IV): sequencing the most valuable type-strain genomes for metagenomic binning, comparative biology and taxonomic classification.</title>
        <authorList>
            <person name="Goeker M."/>
        </authorList>
    </citation>
    <scope>NUCLEOTIDE SEQUENCE [LARGE SCALE GENOMIC DNA]</scope>
    <source>
        <strain evidence="2 3">DSM 17507</strain>
    </source>
</reference>